<dbReference type="InterPro" id="IPR014001">
    <property type="entry name" value="Helicase_ATP-bd"/>
</dbReference>
<dbReference type="SMART" id="SM00165">
    <property type="entry name" value="UBA"/>
    <property type="match status" value="2"/>
</dbReference>
<dbReference type="Proteomes" id="UP000726737">
    <property type="component" value="Unassembled WGS sequence"/>
</dbReference>
<evidence type="ECO:0000259" key="10">
    <source>
        <dbReference type="PROSITE" id="PS51194"/>
    </source>
</evidence>
<keyword evidence="3" id="KW-0347">Helicase</keyword>
<dbReference type="Pfam" id="PF04408">
    <property type="entry name" value="WHD_HA2"/>
    <property type="match status" value="1"/>
</dbReference>
<sequence>MSKNAAKKGKSANQETPAAKAGGSKGAKSGKAAPLDAPPAPEPSRSVFPGWTGKTPSSLLHEHCQRSGWEKPTFDMKKTARGFISTVVLGKRNKKTGQIETTTFTPQDIFKPTAAEARHYGATYTLHRVNSHKNLAMVLPPGPRDLWSQLDAEKEKAGISGQHLYLTDPFISQTAKVQLQQQQHQQALQVMAKARAATPTKDIADIVVHHGPSEYASRSALGGQTSSEQQKKNWDKLPMVHMNQEMRAEVEDVVKKQMAGELYQTYIEEYGASGEPQYNTNLSKALTRMGFRDRHVAEALQYCNDQASALDWLCLHVPEDDLPANFLQSNYNPTITTISHTSVSLGREYAIKRLSAIGFTSSTCGQVYDLVGGDEDKAVEELFKRLAFPKGQIPEDMVQDIEMEPESPEQLQELREDEMLALESIYDDRFKREDISCAKIKLEATLHNTKNAPKIELEIRIPSSSTYPFNQPPLFIINEPDLPSYLRLSIIQRTMQYAYRAMVLAMGGPIVYDVVEWIQDNLRSILDNPPSLVQLTEGLITVDLSQEEENQESLAALADQDAEESLLVKATDSKLSLNGGRSKPEYRNNKRSIRRLNIKPNSPGSIAMLKEYENLKANNVSFQALQMARAKLPAWSFKDQLVKAVRDNAVVIVCGETGCGKTTQVPQFILDQWIQESIGEHANIVCTQPRRIAAIGVAERVAAERSTDVGQQVGYAIRGENKSSKNTKLMFCTTGILLRRLHSDPTLQNVTHVMVDEVHERSVDSDFLLIIIRDLIRKRKDLKLILMSATINSEFFSGYFDGCPVIEIPGFTHPVEELYMEQIVARTGHAPDFKGSNVRRTKMTDAQEEEWERTKAEYAAEGLDEETISKVKTMELYAERIDYDLIVASVGDILKRKEPAGSIDGAVLIFLPGVMEIKKCIDALQLFSRTVSQTLNIMPLHAALTPKEQSSIFSPVRKGIRKIVVATNVAETSITIDGVVYVIDSGRVKETRMENNMTKLVETWTSFASTRQRKGRAGRTRPGIVYKLFSRKQSLKLAPQQDPEILRIPLEQLCLSVKAMGEKNVEGFLSRALTPPSQTAIQSALKTLEDLNALDGASGDLTPLGRHMADIPADLRVAKMLIFGAVFRCLEPILVVASCMSVKSPFLSPMDKREDAQVKKRQFATAKSDLLTAWKAYDTWEKLRDGGASRSELKAFCEENYLSTNTLFEIQNLKSQYLEVLETIGFTFRETDPSKRRRRSERCSSEQDNCNSDNMALVKAIILSGLYPNVIKIKMPDAKFDKMIAGAVERETVTKEIRMFTKDDGRVFLHPSSILFQSNQYQVPFLVYFSKLETSKIFVHDATMVPMYGLLLFGGHVQVDHLGRGLEIGDGFIKLRAFARIGVLVNQLKKLLDAILQAKVSNPDLNVSESPVVETMIKLVTTDGI</sequence>
<feature type="domain" description="Helicase C-terminal" evidence="10">
    <location>
        <begin position="895"/>
        <end position="1061"/>
    </location>
</feature>
<organism evidence="11 12">
    <name type="scientific">Mortierella polycephala</name>
    <dbReference type="NCBI Taxonomy" id="41804"/>
    <lineage>
        <taxon>Eukaryota</taxon>
        <taxon>Fungi</taxon>
        <taxon>Fungi incertae sedis</taxon>
        <taxon>Mucoromycota</taxon>
        <taxon>Mortierellomycotina</taxon>
        <taxon>Mortierellomycetes</taxon>
        <taxon>Mortierellales</taxon>
        <taxon>Mortierellaceae</taxon>
        <taxon>Mortierella</taxon>
    </lineage>
</organism>
<dbReference type="SMART" id="SM00591">
    <property type="entry name" value="RWD"/>
    <property type="match status" value="1"/>
</dbReference>
<evidence type="ECO:0000256" key="5">
    <source>
        <dbReference type="ARBA" id="ARBA00022884"/>
    </source>
</evidence>
<protein>
    <recommendedName>
        <fullName evidence="13">P-loop containing nucleoside triphosphate hydrolase protein</fullName>
    </recommendedName>
</protein>
<feature type="compositionally biased region" description="Basic residues" evidence="7">
    <location>
        <begin position="1"/>
        <end position="10"/>
    </location>
</feature>
<dbReference type="CDD" id="cd18791">
    <property type="entry name" value="SF2_C_RHA"/>
    <property type="match status" value="1"/>
</dbReference>
<dbReference type="InterPro" id="IPR056328">
    <property type="entry name" value="DSRM_DHX29"/>
</dbReference>
<dbReference type="Pfam" id="PF00271">
    <property type="entry name" value="Helicase_C"/>
    <property type="match status" value="1"/>
</dbReference>
<comment type="similarity">
    <text evidence="6">Belongs to the DExH box helicase family.</text>
</comment>
<dbReference type="GO" id="GO:0016787">
    <property type="term" value="F:hydrolase activity"/>
    <property type="evidence" value="ECO:0007669"/>
    <property type="project" value="UniProtKB-KW"/>
</dbReference>
<evidence type="ECO:0000256" key="7">
    <source>
        <dbReference type="SAM" id="MobiDB-lite"/>
    </source>
</evidence>
<dbReference type="EMBL" id="JAAAJA010000199">
    <property type="protein sequence ID" value="KAG0258984.1"/>
    <property type="molecule type" value="Genomic_DNA"/>
</dbReference>
<proteinExistence type="inferred from homology"/>
<dbReference type="Gene3D" id="3.40.50.300">
    <property type="entry name" value="P-loop containing nucleotide triphosphate hydrolases"/>
    <property type="match status" value="2"/>
</dbReference>
<dbReference type="CDD" id="cd17917">
    <property type="entry name" value="DEXHc_RHA-like"/>
    <property type="match status" value="1"/>
</dbReference>
<dbReference type="InterPro" id="IPR009060">
    <property type="entry name" value="UBA-like_sf"/>
</dbReference>
<dbReference type="SMART" id="SM00487">
    <property type="entry name" value="DEXDc"/>
    <property type="match status" value="1"/>
</dbReference>
<keyword evidence="12" id="KW-1185">Reference proteome</keyword>
<name>A0A9P6Q3X6_9FUNG</name>
<dbReference type="InterPro" id="IPR048333">
    <property type="entry name" value="HA2_WH"/>
</dbReference>
<dbReference type="SMART" id="SM00847">
    <property type="entry name" value="HA2"/>
    <property type="match status" value="1"/>
</dbReference>
<dbReference type="PROSITE" id="PS51192">
    <property type="entry name" value="HELICASE_ATP_BIND_1"/>
    <property type="match status" value="1"/>
</dbReference>
<evidence type="ECO:0000259" key="9">
    <source>
        <dbReference type="PROSITE" id="PS51192"/>
    </source>
</evidence>
<dbReference type="InterPro" id="IPR027417">
    <property type="entry name" value="P-loop_NTPase"/>
</dbReference>
<dbReference type="Pfam" id="PF26026">
    <property type="entry name" value="RNA_hel_CTD"/>
    <property type="match status" value="1"/>
</dbReference>
<dbReference type="InterPro" id="IPR001650">
    <property type="entry name" value="Helicase_C-like"/>
</dbReference>
<dbReference type="Gene3D" id="1.20.120.1080">
    <property type="match status" value="1"/>
</dbReference>
<dbReference type="Pfam" id="PF21010">
    <property type="entry name" value="HA2_C"/>
    <property type="match status" value="1"/>
</dbReference>
<evidence type="ECO:0000313" key="12">
    <source>
        <dbReference type="Proteomes" id="UP000726737"/>
    </source>
</evidence>
<evidence type="ECO:0008006" key="13">
    <source>
        <dbReference type="Google" id="ProtNLM"/>
    </source>
</evidence>
<keyword evidence="4" id="KW-0067">ATP-binding</keyword>
<keyword evidence="2" id="KW-0378">Hydrolase</keyword>
<dbReference type="Pfam" id="PF00270">
    <property type="entry name" value="DEAD"/>
    <property type="match status" value="1"/>
</dbReference>
<dbReference type="Pfam" id="PF24385">
    <property type="entry name" value="DSRM_DHX29"/>
    <property type="match status" value="1"/>
</dbReference>
<dbReference type="InterPro" id="IPR006575">
    <property type="entry name" value="RWD_dom"/>
</dbReference>
<evidence type="ECO:0000313" key="11">
    <source>
        <dbReference type="EMBL" id="KAG0258984.1"/>
    </source>
</evidence>
<dbReference type="PROSITE" id="PS50908">
    <property type="entry name" value="RWD"/>
    <property type="match status" value="1"/>
</dbReference>
<gene>
    <name evidence="11" type="ORF">BG011_002879</name>
</gene>
<feature type="domain" description="RWD" evidence="8">
    <location>
        <begin position="417"/>
        <end position="525"/>
    </location>
</feature>
<dbReference type="FunFam" id="3.40.50.300:FF:000526">
    <property type="entry name" value="DExH-box ATP-dependent RNA helicase DExH3"/>
    <property type="match status" value="1"/>
</dbReference>
<dbReference type="PROSITE" id="PS51194">
    <property type="entry name" value="HELICASE_CTER"/>
    <property type="match status" value="1"/>
</dbReference>
<dbReference type="Pfam" id="PF07717">
    <property type="entry name" value="OB_NTP_bind"/>
    <property type="match status" value="1"/>
</dbReference>
<evidence type="ECO:0000259" key="8">
    <source>
        <dbReference type="PROSITE" id="PS50908"/>
    </source>
</evidence>
<dbReference type="InterPro" id="IPR011709">
    <property type="entry name" value="DEAD-box_helicase_OB_fold"/>
</dbReference>
<dbReference type="GO" id="GO:0004386">
    <property type="term" value="F:helicase activity"/>
    <property type="evidence" value="ECO:0007669"/>
    <property type="project" value="UniProtKB-KW"/>
</dbReference>
<dbReference type="Gene3D" id="3.30.160.20">
    <property type="match status" value="1"/>
</dbReference>
<reference evidence="11" key="1">
    <citation type="journal article" date="2020" name="Fungal Divers.">
        <title>Resolving the Mortierellaceae phylogeny through synthesis of multi-gene phylogenetics and phylogenomics.</title>
        <authorList>
            <person name="Vandepol N."/>
            <person name="Liber J."/>
            <person name="Desiro A."/>
            <person name="Na H."/>
            <person name="Kennedy M."/>
            <person name="Barry K."/>
            <person name="Grigoriev I.V."/>
            <person name="Miller A.N."/>
            <person name="O'Donnell K."/>
            <person name="Stajich J.E."/>
            <person name="Bonito G."/>
        </authorList>
    </citation>
    <scope>NUCLEOTIDE SEQUENCE</scope>
    <source>
        <strain evidence="11">KOD948</strain>
    </source>
</reference>
<dbReference type="SMART" id="SM00490">
    <property type="entry name" value="HELICc"/>
    <property type="match status" value="1"/>
</dbReference>
<dbReference type="SUPFAM" id="SSF54768">
    <property type="entry name" value="dsRNA-binding domain-like"/>
    <property type="match status" value="1"/>
</dbReference>
<dbReference type="FunFam" id="1.20.120.1080:FF:000002">
    <property type="entry name" value="Putative ATP-dependent RNA helicase DHX36"/>
    <property type="match status" value="1"/>
</dbReference>
<evidence type="ECO:0000256" key="1">
    <source>
        <dbReference type="ARBA" id="ARBA00022741"/>
    </source>
</evidence>
<dbReference type="Gene3D" id="3.10.110.10">
    <property type="entry name" value="Ubiquitin Conjugating Enzyme"/>
    <property type="match status" value="1"/>
</dbReference>
<comment type="caution">
    <text evidence="11">The sequence shown here is derived from an EMBL/GenBank/DDBJ whole genome shotgun (WGS) entry which is preliminary data.</text>
</comment>
<accession>A0A9P6Q3X6</accession>
<dbReference type="PANTHER" id="PTHR18934">
    <property type="entry name" value="ATP-DEPENDENT RNA HELICASE"/>
    <property type="match status" value="1"/>
</dbReference>
<dbReference type="InterPro" id="IPR059023">
    <property type="entry name" value="RNA_hel_CTD"/>
</dbReference>
<keyword evidence="1" id="KW-0547">Nucleotide-binding</keyword>
<dbReference type="Pfam" id="PF05773">
    <property type="entry name" value="RWD"/>
    <property type="match status" value="1"/>
</dbReference>
<evidence type="ECO:0000256" key="3">
    <source>
        <dbReference type="ARBA" id="ARBA00022806"/>
    </source>
</evidence>
<dbReference type="CDD" id="cd23827">
    <property type="entry name" value="RWD_YLR419W-like"/>
    <property type="match status" value="1"/>
</dbReference>
<dbReference type="GO" id="GO:0003723">
    <property type="term" value="F:RNA binding"/>
    <property type="evidence" value="ECO:0007669"/>
    <property type="project" value="UniProtKB-KW"/>
</dbReference>
<evidence type="ECO:0000256" key="4">
    <source>
        <dbReference type="ARBA" id="ARBA00022840"/>
    </source>
</evidence>
<dbReference type="InterPro" id="IPR007502">
    <property type="entry name" value="Helicase-assoc_dom"/>
</dbReference>
<feature type="compositionally biased region" description="Low complexity" evidence="7">
    <location>
        <begin position="18"/>
        <end position="35"/>
    </location>
</feature>
<dbReference type="InterPro" id="IPR056890">
    <property type="entry name" value="UBA_DHX29-like"/>
</dbReference>
<dbReference type="InterPro" id="IPR016135">
    <property type="entry name" value="UBQ-conjugating_enzyme/RWD"/>
</dbReference>
<dbReference type="SUPFAM" id="SSF54495">
    <property type="entry name" value="UBC-like"/>
    <property type="match status" value="1"/>
</dbReference>
<dbReference type="InterPro" id="IPR015940">
    <property type="entry name" value="UBA"/>
</dbReference>
<dbReference type="OrthoDB" id="5600252at2759"/>
<evidence type="ECO:0000256" key="2">
    <source>
        <dbReference type="ARBA" id="ARBA00022801"/>
    </source>
</evidence>
<dbReference type="GO" id="GO:0005524">
    <property type="term" value="F:ATP binding"/>
    <property type="evidence" value="ECO:0007669"/>
    <property type="project" value="UniProtKB-KW"/>
</dbReference>
<evidence type="ECO:0000256" key="6">
    <source>
        <dbReference type="ARBA" id="ARBA00060772"/>
    </source>
</evidence>
<dbReference type="Pfam" id="PF24899">
    <property type="entry name" value="UBA_DHX29"/>
    <property type="match status" value="1"/>
</dbReference>
<dbReference type="PANTHER" id="PTHR18934:SF267">
    <property type="entry name" value="ATP-DEPENDENT RNA HELICASE YLR419W-RELATED"/>
    <property type="match status" value="1"/>
</dbReference>
<dbReference type="SUPFAM" id="SSF46934">
    <property type="entry name" value="UBA-like"/>
    <property type="match status" value="1"/>
</dbReference>
<feature type="region of interest" description="Disordered" evidence="7">
    <location>
        <begin position="1"/>
        <end position="59"/>
    </location>
</feature>
<dbReference type="SUPFAM" id="SSF52540">
    <property type="entry name" value="P-loop containing nucleoside triphosphate hydrolases"/>
    <property type="match status" value="1"/>
</dbReference>
<feature type="domain" description="Helicase ATP-binding" evidence="9">
    <location>
        <begin position="642"/>
        <end position="809"/>
    </location>
</feature>
<keyword evidence="5" id="KW-0694">RNA-binding</keyword>
<dbReference type="InterPro" id="IPR011545">
    <property type="entry name" value="DEAD/DEAH_box_helicase_dom"/>
</dbReference>